<organism evidence="2 3">
    <name type="scientific">Pinibacter soli</name>
    <dbReference type="NCBI Taxonomy" id="3044211"/>
    <lineage>
        <taxon>Bacteria</taxon>
        <taxon>Pseudomonadati</taxon>
        <taxon>Bacteroidota</taxon>
        <taxon>Chitinophagia</taxon>
        <taxon>Chitinophagales</taxon>
        <taxon>Chitinophagaceae</taxon>
        <taxon>Pinibacter</taxon>
    </lineage>
</organism>
<dbReference type="Proteomes" id="UP001226434">
    <property type="component" value="Unassembled WGS sequence"/>
</dbReference>
<proteinExistence type="predicted"/>
<comment type="caution">
    <text evidence="2">The sequence shown here is derived from an EMBL/GenBank/DDBJ whole genome shotgun (WGS) entry which is preliminary data.</text>
</comment>
<evidence type="ECO:0000256" key="1">
    <source>
        <dbReference type="SAM" id="MobiDB-lite"/>
    </source>
</evidence>
<feature type="region of interest" description="Disordered" evidence="1">
    <location>
        <begin position="85"/>
        <end position="124"/>
    </location>
</feature>
<dbReference type="RefSeq" id="WP_282334075.1">
    <property type="nucleotide sequence ID" value="NZ_JASBRG010000005.1"/>
</dbReference>
<name>A0ABT6RBR9_9BACT</name>
<evidence type="ECO:0008006" key="4">
    <source>
        <dbReference type="Google" id="ProtNLM"/>
    </source>
</evidence>
<dbReference type="EMBL" id="JASBRG010000005">
    <property type="protein sequence ID" value="MDI3319975.1"/>
    <property type="molecule type" value="Genomic_DNA"/>
</dbReference>
<accession>A0ABT6RBR9</accession>
<feature type="compositionally biased region" description="Polar residues" evidence="1">
    <location>
        <begin position="107"/>
        <end position="122"/>
    </location>
</feature>
<gene>
    <name evidence="2" type="ORF">QJ048_09345</name>
</gene>
<protein>
    <recommendedName>
        <fullName evidence="4">DUF1376 domain-containing protein</fullName>
    </recommendedName>
</protein>
<evidence type="ECO:0000313" key="3">
    <source>
        <dbReference type="Proteomes" id="UP001226434"/>
    </source>
</evidence>
<evidence type="ECO:0000313" key="2">
    <source>
        <dbReference type="EMBL" id="MDI3319975.1"/>
    </source>
</evidence>
<sequence length="281" mass="31692">MAKDPAMLWYWNDWIGGTMTMSRFEKGCYMDIMGAMFNSGPLSLEKIKRVLGTDFGQSWPAIQGKFKKTDDDLFFNERMELERERRKTFITKQSENGKKGGKPKRNPTLNPTLKPNETQPLSQAIPIVENRNENTNEGIQGGTGETEFRPVGIVPDMAEQFKLENPEMYFNQAEVFPAVREIAEKIKTWMNLEGAFTDPSNIPEIKSRWAELIPHVKAHQHFRSYSLPQINKYFSSITQSFINGRKQQPAVSNQQAGTNGKSAGVIKLANSLAANLGLAGQ</sequence>
<keyword evidence="3" id="KW-1185">Reference proteome</keyword>
<reference evidence="2 3" key="1">
    <citation type="submission" date="2023-05" db="EMBL/GenBank/DDBJ databases">
        <title>Genome sequence of Pinibacter sp. MAH-24.</title>
        <authorList>
            <person name="Huq M.A."/>
        </authorList>
    </citation>
    <scope>NUCLEOTIDE SEQUENCE [LARGE SCALE GENOMIC DNA]</scope>
    <source>
        <strain evidence="2 3">MAH-24</strain>
    </source>
</reference>